<dbReference type="NCBIfam" id="TIGR00208">
    <property type="entry name" value="fliS"/>
    <property type="match status" value="1"/>
</dbReference>
<evidence type="ECO:0000256" key="5">
    <source>
        <dbReference type="ARBA" id="ARBA00023186"/>
    </source>
</evidence>
<keyword evidence="7" id="KW-0175">Coiled coil</keyword>
<dbReference type="Proteomes" id="UP000823485">
    <property type="component" value="Unassembled WGS sequence"/>
</dbReference>
<name>A0ABS2R3I3_9BACI</name>
<keyword evidence="5" id="KW-0143">Chaperone</keyword>
<reference evidence="8 9" key="1">
    <citation type="submission" date="2021-01" db="EMBL/GenBank/DDBJ databases">
        <title>Genomic Encyclopedia of Type Strains, Phase IV (KMG-IV): sequencing the most valuable type-strain genomes for metagenomic binning, comparative biology and taxonomic classification.</title>
        <authorList>
            <person name="Goeker M."/>
        </authorList>
    </citation>
    <scope>NUCLEOTIDE SEQUENCE [LARGE SCALE GENOMIC DNA]</scope>
    <source>
        <strain evidence="8 9">DSM 105453</strain>
    </source>
</reference>
<feature type="coiled-coil region" evidence="7">
    <location>
        <begin position="40"/>
        <end position="67"/>
    </location>
</feature>
<comment type="subcellular location">
    <subcellularLocation>
        <location evidence="1 6">Cytoplasm</location>
        <location evidence="1 6">Cytosol</location>
    </subcellularLocation>
</comment>
<comment type="similarity">
    <text evidence="2 6">Belongs to the FliS family.</text>
</comment>
<dbReference type="PANTHER" id="PTHR34773:SF1">
    <property type="entry name" value="FLAGELLAR SECRETION CHAPERONE FLIS"/>
    <property type="match status" value="1"/>
</dbReference>
<comment type="caution">
    <text evidence="8">The sequence shown here is derived from an EMBL/GenBank/DDBJ whole genome shotgun (WGS) entry which is preliminary data.</text>
</comment>
<evidence type="ECO:0000256" key="2">
    <source>
        <dbReference type="ARBA" id="ARBA00008787"/>
    </source>
</evidence>
<evidence type="ECO:0000256" key="7">
    <source>
        <dbReference type="SAM" id="Coils"/>
    </source>
</evidence>
<gene>
    <name evidence="8" type="ORF">JOC94_001177</name>
</gene>
<evidence type="ECO:0000256" key="1">
    <source>
        <dbReference type="ARBA" id="ARBA00004514"/>
    </source>
</evidence>
<keyword evidence="9" id="KW-1185">Reference proteome</keyword>
<evidence type="ECO:0000313" key="9">
    <source>
        <dbReference type="Proteomes" id="UP000823485"/>
    </source>
</evidence>
<dbReference type="CDD" id="cd16098">
    <property type="entry name" value="FliS"/>
    <property type="match status" value="1"/>
</dbReference>
<keyword evidence="8" id="KW-0282">Flagellum</keyword>
<accession>A0ABS2R3I3</accession>
<protein>
    <recommendedName>
        <fullName evidence="6">Flagellar secretion chaperone FliS</fullName>
    </recommendedName>
</protein>
<keyword evidence="8" id="KW-0966">Cell projection</keyword>
<dbReference type="InterPro" id="IPR036584">
    <property type="entry name" value="FliS_sf"/>
</dbReference>
<evidence type="ECO:0000256" key="6">
    <source>
        <dbReference type="PIRNR" id="PIRNR039090"/>
    </source>
</evidence>
<evidence type="ECO:0000313" key="8">
    <source>
        <dbReference type="EMBL" id="MBM7714205.1"/>
    </source>
</evidence>
<evidence type="ECO:0000256" key="3">
    <source>
        <dbReference type="ARBA" id="ARBA00022490"/>
    </source>
</evidence>
<dbReference type="Gene3D" id="1.20.120.340">
    <property type="entry name" value="Flagellar protein FliS"/>
    <property type="match status" value="1"/>
</dbReference>
<dbReference type="EMBL" id="JAFBFH010000005">
    <property type="protein sequence ID" value="MBM7714205.1"/>
    <property type="molecule type" value="Genomic_DNA"/>
</dbReference>
<dbReference type="InterPro" id="IPR003713">
    <property type="entry name" value="FliS"/>
</dbReference>
<dbReference type="Pfam" id="PF02561">
    <property type="entry name" value="FliS"/>
    <property type="match status" value="1"/>
</dbReference>
<dbReference type="PANTHER" id="PTHR34773">
    <property type="entry name" value="FLAGELLAR SECRETION CHAPERONE FLIS"/>
    <property type="match status" value="1"/>
</dbReference>
<dbReference type="RefSeq" id="WP_077111626.1">
    <property type="nucleotide sequence ID" value="NZ_JAFBFH010000005.1"/>
</dbReference>
<dbReference type="SUPFAM" id="SSF101116">
    <property type="entry name" value="Flagellar export chaperone FliS"/>
    <property type="match status" value="1"/>
</dbReference>
<sequence>MASRNPYETYQTNSVTTAPPGELTLMLYNGCLKFIGLAKIAITENQIEDRNRNIQKAQNIIAELMATLNMEIGLAKEMMPLYEYVNRRLLEANIHQDLELLKEAEDIITEFRDVWKEALQINRKQQHSPSKRTMP</sequence>
<evidence type="ECO:0000256" key="4">
    <source>
        <dbReference type="ARBA" id="ARBA00022795"/>
    </source>
</evidence>
<keyword evidence="3 6" id="KW-0963">Cytoplasm</keyword>
<keyword evidence="8" id="KW-0969">Cilium</keyword>
<organism evidence="8 9">
    <name type="scientific">Siminovitchia thermophila</name>
    <dbReference type="NCBI Taxonomy" id="1245522"/>
    <lineage>
        <taxon>Bacteria</taxon>
        <taxon>Bacillati</taxon>
        <taxon>Bacillota</taxon>
        <taxon>Bacilli</taxon>
        <taxon>Bacillales</taxon>
        <taxon>Bacillaceae</taxon>
        <taxon>Siminovitchia</taxon>
    </lineage>
</organism>
<keyword evidence="4 6" id="KW-1005">Bacterial flagellum biogenesis</keyword>
<proteinExistence type="inferred from homology"/>
<dbReference type="PIRSF" id="PIRSF039090">
    <property type="entry name" value="Flis"/>
    <property type="match status" value="1"/>
</dbReference>